<comment type="subunit">
    <text evidence="14">At low DSF concentrations, interacts with RpfF.</text>
</comment>
<dbReference type="GO" id="GO:0006355">
    <property type="term" value="P:regulation of DNA-templated transcription"/>
    <property type="evidence" value="ECO:0007669"/>
    <property type="project" value="InterPro"/>
</dbReference>
<keyword evidence="11" id="KW-1133">Transmembrane helix</keyword>
<dbReference type="PROSITE" id="PS50894">
    <property type="entry name" value="HPT"/>
    <property type="match status" value="1"/>
</dbReference>
<dbReference type="CDD" id="cd00130">
    <property type="entry name" value="PAS"/>
    <property type="match status" value="2"/>
</dbReference>
<dbReference type="Pfam" id="PF01627">
    <property type="entry name" value="Hpt"/>
    <property type="match status" value="1"/>
</dbReference>
<evidence type="ECO:0000256" key="2">
    <source>
        <dbReference type="ARBA" id="ARBA00004651"/>
    </source>
</evidence>
<keyword evidence="7" id="KW-0812">Transmembrane</keyword>
<evidence type="ECO:0000259" key="22">
    <source>
        <dbReference type="PROSITE" id="PS50894"/>
    </source>
</evidence>
<feature type="domain" description="PAC" evidence="21">
    <location>
        <begin position="341"/>
        <end position="395"/>
    </location>
</feature>
<dbReference type="Pfam" id="PF02518">
    <property type="entry name" value="HATPase_c"/>
    <property type="match status" value="1"/>
</dbReference>
<evidence type="ECO:0000313" key="23">
    <source>
        <dbReference type="EMBL" id="OSM01995.1"/>
    </source>
</evidence>
<sequence length="1284" mass="142040">MLLILFFLNARSVSDAEHARFISRHSQLVERVGRLNEALLKTRFHMAAHYDLLTDASADLERFSRRYADLYKDAWGEGFTRAWTVYDTLLQGQLQRVEAFKTHNAIVANSRAHFPDIVDEALDYFANRGDDDLMESLLRELMAELLIYDATTIGANRLDAGELLVRLQREADAGGPASVKALEPVRRHVTLLLTHGQTVDKLFRQLTDGAMGYALDGCMAQFRKRYQALRQAAEIYNRATWMAAVVMLMLVAMVTLRLRAAREAHRETMQQLDFQKRALDEHAIVSIADANGNITYANEKFLQVSEYTLEELLGRNHRVVKSERHSDEFFTAMWTTISSGRVWHGEIMNRSKSGRHYWVSSTIVPFVGADGKPFQYVSIRTDITRRKEAENKLTSQSHFLATITSSMGEGVYALDAEGDCTFLNPTAERLLGWRFLEMKGRNLHEAAHYQDSVGEPLSYEACAIRQSILQGRTFRSEDESFTDRAGRLFPVSVVSTPLRERGKIVGSVAVFSDITRRKEQEQELLKAKQEAEWATQAKSEFLANMSHEIRTPMNAIIGMSHLAQKTELTAKQRDYVDKIHGAANHLLQIINDILDFSKIEAGKLDIEMIPFRLDELLENLSALVTLKAREKGLEFLIDCDSELPETMVGDPLRLNQVLLNLINNAIKFTQQGEVVLSLRPVDLNSERLVAQFDVRDSGIGMSAEQMARLFQSFSQADSSITRNYGGTGLGLAISKQLCEMLGGDIWVESVEGEGSTFHFTMVFGLLEQQESPARRLRRSIEAGLELLVVDDSATAREILHAIADSLSFRVSEVESGDAALKLIAQRDAAGQPFRAVLVDWKMPVMDGAEVARRIASMTLRESPAVIMVSAEDLSELRSALEGVKVDAMLAKPVTASTLLDAALDAFGRRAPQTPEWGAGALTPVDASGSALRGQRILLVEDNAVNQQIAQELLEDVGCVVTLANNGQEGVDAVAAHEFDVVLMDVQMPVMDGYEATRRIRANSAYAQLPILAMTANVMVGDRERSMEVGMNDHVSKPIDPSRLYAAIARALKLEPDTANKPAPTTQGEAPRDPLLDAGFDGVDIAKGLSGMGGKGRLYRTVLSRFADDHAQDLSDLTQRLRDGERVAAERLAHTLKGICGGISHGRLFELCAQLEARIAQGDPLEALEGTIAQAQGEMTPLVASIREFLATERAEQGESEEAEPAEVFDAVAFGKRLEALKTALDSRNPKKSKAAAVELEKMALPDALHEPVSEALADLKRYRFRQALEKLHAIEAPSAPSAEG</sequence>
<dbReference type="InterPro" id="IPR003661">
    <property type="entry name" value="HisK_dim/P_dom"/>
</dbReference>
<dbReference type="InterPro" id="IPR008207">
    <property type="entry name" value="Sig_transdc_His_kin_Hpt_dom"/>
</dbReference>
<dbReference type="Pfam" id="PF13426">
    <property type="entry name" value="PAS_9"/>
    <property type="match status" value="1"/>
</dbReference>
<dbReference type="PROSITE" id="PS50113">
    <property type="entry name" value="PAC"/>
    <property type="match status" value="2"/>
</dbReference>
<dbReference type="Pfam" id="PF19443">
    <property type="entry name" value="DAHL"/>
    <property type="match status" value="1"/>
</dbReference>
<dbReference type="InterPro" id="IPR036641">
    <property type="entry name" value="HPT_dom_sf"/>
</dbReference>
<dbReference type="SMART" id="SM00388">
    <property type="entry name" value="HisKA"/>
    <property type="match status" value="1"/>
</dbReference>
<feature type="domain" description="PAS" evidence="20">
    <location>
        <begin position="396"/>
        <end position="451"/>
    </location>
</feature>
<feature type="modified residue" description="Phosphohistidine" evidence="16">
    <location>
        <position position="1133"/>
    </location>
</feature>
<protein>
    <recommendedName>
        <fullName evidence="15">Sensory/regulatory protein RpfC</fullName>
        <ecNumber evidence="3">2.7.13.3</ecNumber>
    </recommendedName>
</protein>
<dbReference type="SUPFAM" id="SSF47226">
    <property type="entry name" value="Histidine-containing phosphotransfer domain, HPT domain"/>
    <property type="match status" value="1"/>
</dbReference>
<dbReference type="SMART" id="SM00086">
    <property type="entry name" value="PAC"/>
    <property type="match status" value="2"/>
</dbReference>
<evidence type="ECO:0000259" key="20">
    <source>
        <dbReference type="PROSITE" id="PS50112"/>
    </source>
</evidence>
<feature type="domain" description="PAS" evidence="20">
    <location>
        <begin position="285"/>
        <end position="316"/>
    </location>
</feature>
<evidence type="ECO:0000256" key="16">
    <source>
        <dbReference type="PROSITE-ProRule" id="PRU00110"/>
    </source>
</evidence>
<dbReference type="InterPro" id="IPR003594">
    <property type="entry name" value="HATPase_dom"/>
</dbReference>
<evidence type="ECO:0000256" key="10">
    <source>
        <dbReference type="ARBA" id="ARBA00022840"/>
    </source>
</evidence>
<dbReference type="InterPro" id="IPR013767">
    <property type="entry name" value="PAS_fold"/>
</dbReference>
<dbReference type="GO" id="GO:0005524">
    <property type="term" value="F:ATP binding"/>
    <property type="evidence" value="ECO:0007669"/>
    <property type="project" value="UniProtKB-KW"/>
</dbReference>
<keyword evidence="10" id="KW-0067">ATP-binding</keyword>
<dbReference type="Pfam" id="PF00072">
    <property type="entry name" value="Response_reg"/>
    <property type="match status" value="2"/>
</dbReference>
<feature type="domain" description="Response regulatory" evidence="19">
    <location>
        <begin position="935"/>
        <end position="1051"/>
    </location>
</feature>
<dbReference type="FunFam" id="1.10.287.130:FF:000002">
    <property type="entry name" value="Two-component osmosensing histidine kinase"/>
    <property type="match status" value="1"/>
</dbReference>
<dbReference type="InterPro" id="IPR001789">
    <property type="entry name" value="Sig_transdc_resp-reg_receiver"/>
</dbReference>
<keyword evidence="24" id="KW-1185">Reference proteome</keyword>
<evidence type="ECO:0000256" key="3">
    <source>
        <dbReference type="ARBA" id="ARBA00012438"/>
    </source>
</evidence>
<organism evidence="23 24">
    <name type="scientific">Magnetofaba australis IT-1</name>
    <dbReference type="NCBI Taxonomy" id="1434232"/>
    <lineage>
        <taxon>Bacteria</taxon>
        <taxon>Pseudomonadati</taxon>
        <taxon>Pseudomonadota</taxon>
        <taxon>Magnetococcia</taxon>
        <taxon>Magnetococcales</taxon>
        <taxon>Magnetococcaceae</taxon>
        <taxon>Magnetofaba</taxon>
    </lineage>
</organism>
<keyword evidence="9 23" id="KW-0418">Kinase</keyword>
<dbReference type="InterPro" id="IPR036097">
    <property type="entry name" value="HisK_dim/P_sf"/>
</dbReference>
<evidence type="ECO:0000256" key="7">
    <source>
        <dbReference type="ARBA" id="ARBA00022692"/>
    </source>
</evidence>
<dbReference type="PROSITE" id="PS50112">
    <property type="entry name" value="PAS"/>
    <property type="match status" value="2"/>
</dbReference>
<feature type="domain" description="PAC" evidence="21">
    <location>
        <begin position="475"/>
        <end position="526"/>
    </location>
</feature>
<dbReference type="FunFam" id="3.30.565.10:FF:000010">
    <property type="entry name" value="Sensor histidine kinase RcsC"/>
    <property type="match status" value="1"/>
</dbReference>
<dbReference type="PANTHER" id="PTHR45339:SF1">
    <property type="entry name" value="HYBRID SIGNAL TRANSDUCTION HISTIDINE KINASE J"/>
    <property type="match status" value="1"/>
</dbReference>
<accession>A0A1Y2K4R4</accession>
<dbReference type="Gene3D" id="3.30.565.10">
    <property type="entry name" value="Histidine kinase-like ATPase, C-terminal domain"/>
    <property type="match status" value="1"/>
</dbReference>
<dbReference type="SMART" id="SM00448">
    <property type="entry name" value="REC"/>
    <property type="match status" value="2"/>
</dbReference>
<comment type="catalytic activity">
    <reaction evidence="1">
        <text>ATP + protein L-histidine = ADP + protein N-phospho-L-histidine.</text>
        <dbReference type="EC" id="2.7.13.3"/>
    </reaction>
</comment>
<dbReference type="CDD" id="cd16922">
    <property type="entry name" value="HATPase_EvgS-ArcB-TorS-like"/>
    <property type="match status" value="1"/>
</dbReference>
<evidence type="ECO:0000256" key="9">
    <source>
        <dbReference type="ARBA" id="ARBA00022777"/>
    </source>
</evidence>
<keyword evidence="13" id="KW-0472">Membrane</keyword>
<keyword evidence="5 17" id="KW-0597">Phosphoprotein</keyword>
<dbReference type="GO" id="GO:0005886">
    <property type="term" value="C:plasma membrane"/>
    <property type="evidence" value="ECO:0007669"/>
    <property type="project" value="UniProtKB-SubCell"/>
</dbReference>
<dbReference type="Gene3D" id="1.20.120.160">
    <property type="entry name" value="HPT domain"/>
    <property type="match status" value="1"/>
</dbReference>
<comment type="subcellular location">
    <subcellularLocation>
        <location evidence="2">Cell membrane</location>
        <topology evidence="2">Multi-pass membrane protein</topology>
    </subcellularLocation>
</comment>
<evidence type="ECO:0000256" key="8">
    <source>
        <dbReference type="ARBA" id="ARBA00022741"/>
    </source>
</evidence>
<dbReference type="SUPFAM" id="SSF52172">
    <property type="entry name" value="CheY-like"/>
    <property type="match status" value="2"/>
</dbReference>
<evidence type="ECO:0000259" key="18">
    <source>
        <dbReference type="PROSITE" id="PS50109"/>
    </source>
</evidence>
<evidence type="ECO:0000256" key="14">
    <source>
        <dbReference type="ARBA" id="ARBA00064003"/>
    </source>
</evidence>
<evidence type="ECO:0000313" key="24">
    <source>
        <dbReference type="Proteomes" id="UP000194003"/>
    </source>
</evidence>
<dbReference type="InterPro" id="IPR000014">
    <property type="entry name" value="PAS"/>
</dbReference>
<evidence type="ECO:0000256" key="12">
    <source>
        <dbReference type="ARBA" id="ARBA00023012"/>
    </source>
</evidence>
<dbReference type="SMART" id="SM00387">
    <property type="entry name" value="HATPase_c"/>
    <property type="match status" value="1"/>
</dbReference>
<evidence type="ECO:0000256" key="5">
    <source>
        <dbReference type="ARBA" id="ARBA00022553"/>
    </source>
</evidence>
<dbReference type="Gene3D" id="3.30.450.20">
    <property type="entry name" value="PAS domain"/>
    <property type="match status" value="2"/>
</dbReference>
<dbReference type="Pfam" id="PF00512">
    <property type="entry name" value="HisKA"/>
    <property type="match status" value="1"/>
</dbReference>
<dbReference type="CDD" id="cd17546">
    <property type="entry name" value="REC_hyHK_CKI1_RcsC-like"/>
    <property type="match status" value="2"/>
</dbReference>
<dbReference type="SMART" id="SM00091">
    <property type="entry name" value="PAS"/>
    <property type="match status" value="2"/>
</dbReference>
<dbReference type="Gene3D" id="1.10.287.130">
    <property type="match status" value="1"/>
</dbReference>
<feature type="domain" description="Response regulatory" evidence="19">
    <location>
        <begin position="785"/>
        <end position="906"/>
    </location>
</feature>
<dbReference type="PANTHER" id="PTHR45339">
    <property type="entry name" value="HYBRID SIGNAL TRANSDUCTION HISTIDINE KINASE J"/>
    <property type="match status" value="1"/>
</dbReference>
<dbReference type="PRINTS" id="PR00344">
    <property type="entry name" value="BCTRLSENSOR"/>
</dbReference>
<dbReference type="STRING" id="1434232.MAIT1_02064"/>
<keyword evidence="6" id="KW-0808">Transferase</keyword>
<feature type="modified residue" description="4-aspartylphosphate" evidence="17">
    <location>
        <position position="839"/>
    </location>
</feature>
<feature type="domain" description="Histidine kinase" evidence="18">
    <location>
        <begin position="544"/>
        <end position="765"/>
    </location>
</feature>
<dbReference type="SUPFAM" id="SSF55874">
    <property type="entry name" value="ATPase domain of HSP90 chaperone/DNA topoisomerase II/histidine kinase"/>
    <property type="match status" value="1"/>
</dbReference>
<dbReference type="InterPro" id="IPR011006">
    <property type="entry name" value="CheY-like_superfamily"/>
</dbReference>
<evidence type="ECO:0000259" key="21">
    <source>
        <dbReference type="PROSITE" id="PS50113"/>
    </source>
</evidence>
<name>A0A1Y2K4R4_9PROT</name>
<evidence type="ECO:0000256" key="13">
    <source>
        <dbReference type="ARBA" id="ARBA00023136"/>
    </source>
</evidence>
<dbReference type="InterPro" id="IPR035965">
    <property type="entry name" value="PAS-like_dom_sf"/>
</dbReference>
<dbReference type="Gene3D" id="3.40.50.2300">
    <property type="match status" value="2"/>
</dbReference>
<dbReference type="Pfam" id="PF00989">
    <property type="entry name" value="PAS"/>
    <property type="match status" value="1"/>
</dbReference>
<keyword evidence="12" id="KW-0902">Two-component regulatory system</keyword>
<gene>
    <name evidence="23" type="ORF">MAIT1_02064</name>
</gene>
<dbReference type="InterPro" id="IPR001610">
    <property type="entry name" value="PAC"/>
</dbReference>
<dbReference type="InterPro" id="IPR036890">
    <property type="entry name" value="HATPase_C_sf"/>
</dbReference>
<dbReference type="GO" id="GO:0000155">
    <property type="term" value="F:phosphorelay sensor kinase activity"/>
    <property type="evidence" value="ECO:0007669"/>
    <property type="project" value="InterPro"/>
</dbReference>
<dbReference type="PROSITE" id="PS50109">
    <property type="entry name" value="HIS_KIN"/>
    <property type="match status" value="1"/>
</dbReference>
<feature type="domain" description="HPt" evidence="22">
    <location>
        <begin position="1094"/>
        <end position="1196"/>
    </location>
</feature>
<dbReference type="CDD" id="cd00082">
    <property type="entry name" value="HisKA"/>
    <property type="match status" value="1"/>
</dbReference>
<evidence type="ECO:0000256" key="4">
    <source>
        <dbReference type="ARBA" id="ARBA00022475"/>
    </source>
</evidence>
<evidence type="ECO:0000256" key="1">
    <source>
        <dbReference type="ARBA" id="ARBA00000085"/>
    </source>
</evidence>
<dbReference type="EC" id="2.7.13.3" evidence="3"/>
<keyword evidence="4" id="KW-1003">Cell membrane</keyword>
<evidence type="ECO:0000256" key="17">
    <source>
        <dbReference type="PROSITE-ProRule" id="PRU00169"/>
    </source>
</evidence>
<keyword evidence="8" id="KW-0547">Nucleotide-binding</keyword>
<dbReference type="Proteomes" id="UP000194003">
    <property type="component" value="Unassembled WGS sequence"/>
</dbReference>
<evidence type="ECO:0000256" key="6">
    <source>
        <dbReference type="ARBA" id="ARBA00022679"/>
    </source>
</evidence>
<dbReference type="NCBIfam" id="TIGR00229">
    <property type="entry name" value="sensory_box"/>
    <property type="match status" value="2"/>
</dbReference>
<comment type="caution">
    <text evidence="23">The sequence shown here is derived from an EMBL/GenBank/DDBJ whole genome shotgun (WGS) entry which is preliminary data.</text>
</comment>
<dbReference type="InterPro" id="IPR004358">
    <property type="entry name" value="Sig_transdc_His_kin-like_C"/>
</dbReference>
<dbReference type="SUPFAM" id="SSF47384">
    <property type="entry name" value="Homodimeric domain of signal transducing histidine kinase"/>
    <property type="match status" value="1"/>
</dbReference>
<dbReference type="PROSITE" id="PS50110">
    <property type="entry name" value="RESPONSE_REGULATORY"/>
    <property type="match status" value="2"/>
</dbReference>
<evidence type="ECO:0000256" key="11">
    <source>
        <dbReference type="ARBA" id="ARBA00022989"/>
    </source>
</evidence>
<dbReference type="EMBL" id="LVJN01000020">
    <property type="protein sequence ID" value="OSM01995.1"/>
    <property type="molecule type" value="Genomic_DNA"/>
</dbReference>
<dbReference type="InterPro" id="IPR000700">
    <property type="entry name" value="PAS-assoc_C"/>
</dbReference>
<evidence type="ECO:0000256" key="15">
    <source>
        <dbReference type="ARBA" id="ARBA00068150"/>
    </source>
</evidence>
<feature type="modified residue" description="4-aspartylphosphate" evidence="17">
    <location>
        <position position="984"/>
    </location>
</feature>
<dbReference type="SUPFAM" id="SSF55785">
    <property type="entry name" value="PYP-like sensor domain (PAS domain)"/>
    <property type="match status" value="2"/>
</dbReference>
<dbReference type="InterPro" id="IPR045812">
    <property type="entry name" value="DAHL"/>
</dbReference>
<reference evidence="23 24" key="1">
    <citation type="journal article" date="2016" name="BMC Genomics">
        <title>Combined genomic and structural analyses of a cultured magnetotactic bacterium reveals its niche adaptation to a dynamic environment.</title>
        <authorList>
            <person name="Araujo A.C."/>
            <person name="Morillo V."/>
            <person name="Cypriano J."/>
            <person name="Teixeira L.C."/>
            <person name="Leao P."/>
            <person name="Lyra S."/>
            <person name="Almeida L.G."/>
            <person name="Bazylinski D.A."/>
            <person name="Vasconcellos A.T."/>
            <person name="Abreu F."/>
            <person name="Lins U."/>
        </authorList>
    </citation>
    <scope>NUCLEOTIDE SEQUENCE [LARGE SCALE GENOMIC DNA]</scope>
    <source>
        <strain evidence="23 24">IT-1</strain>
    </source>
</reference>
<dbReference type="InterPro" id="IPR005467">
    <property type="entry name" value="His_kinase_dom"/>
</dbReference>
<proteinExistence type="predicted"/>
<evidence type="ECO:0000259" key="19">
    <source>
        <dbReference type="PROSITE" id="PS50110"/>
    </source>
</evidence>